<feature type="non-terminal residue" evidence="1">
    <location>
        <position position="413"/>
    </location>
</feature>
<proteinExistence type="predicted"/>
<evidence type="ECO:0000313" key="2">
    <source>
        <dbReference type="Proteomes" id="UP000469545"/>
    </source>
</evidence>
<dbReference type="EMBL" id="JAAGMB010000772">
    <property type="protein sequence ID" value="NEB21352.1"/>
    <property type="molecule type" value="Genomic_DNA"/>
</dbReference>
<dbReference type="Proteomes" id="UP000469545">
    <property type="component" value="Unassembled WGS sequence"/>
</dbReference>
<gene>
    <name evidence="1" type="ORF">G3I46_33445</name>
</gene>
<sequence>AERPGAAPPDLPRGLADRLGREVWAATGRAGIGHLPSGPDRSRLLLLDDEGRAPRGQWIVSAPALAADGPARTADDRVTAVPVAHDGHRSTGYLSMDLAQEPDGGWSRTLEHSRLGSVTSYTHLRSGYDHGSTPAPLPWVRLGLPAPYFPNNHGAPGSVVWHTPQGPREDDGPRFARTLARRRSLASLAPGHPVVPLICYAAARPGIGGVLGGDVGGPLPFVPDPLAVVATGQHMANETGRTVFATVLSNSVGPSRHDDPQSYVNLLTDARGRAHPWVMFRPEPAGDALDLRARTAGLHTGAGPVPEPVRERTLRLVRALREVFGPEVDESAPYPRLLRGMGALDLMHRADPALNRDGARRLTLDLYEQILARHRSAGHAPGPVPPVTADDHRRLLTEAAARLDAGRPGPLGD</sequence>
<accession>A0A6N9V240</accession>
<comment type="caution">
    <text evidence="1">The sequence shown here is derived from an EMBL/GenBank/DDBJ whole genome shotgun (WGS) entry which is preliminary data.</text>
</comment>
<dbReference type="AlphaFoldDB" id="A0A6N9V240"/>
<name>A0A6N9V240_9ACTN</name>
<keyword evidence="2" id="KW-1185">Reference proteome</keyword>
<protein>
    <submittedName>
        <fullName evidence="1">Lonely Cys domain-containing protein</fullName>
    </submittedName>
</protein>
<dbReference type="RefSeq" id="WP_164143073.1">
    <property type="nucleotide sequence ID" value="NZ_JAAGMB010000772.1"/>
</dbReference>
<organism evidence="1 2">
    <name type="scientific">Streptomyces coelicoflavus</name>
    <dbReference type="NCBI Taxonomy" id="285562"/>
    <lineage>
        <taxon>Bacteria</taxon>
        <taxon>Bacillati</taxon>
        <taxon>Actinomycetota</taxon>
        <taxon>Actinomycetes</taxon>
        <taxon>Kitasatosporales</taxon>
        <taxon>Streptomycetaceae</taxon>
        <taxon>Streptomyces</taxon>
    </lineage>
</organism>
<dbReference type="NCBIfam" id="NF012197">
    <property type="entry name" value="lonely_Cys"/>
    <property type="match status" value="1"/>
</dbReference>
<reference evidence="1 2" key="1">
    <citation type="submission" date="2020-01" db="EMBL/GenBank/DDBJ databases">
        <title>Insect and environment-associated Actinomycetes.</title>
        <authorList>
            <person name="Currrie C."/>
            <person name="Chevrette M."/>
            <person name="Carlson C."/>
            <person name="Stubbendieck R."/>
            <person name="Wendt-Pienkowski E."/>
        </authorList>
    </citation>
    <scope>NUCLEOTIDE SEQUENCE [LARGE SCALE GENOMIC DNA]</scope>
    <source>
        <strain evidence="1 2">SID14172</strain>
    </source>
</reference>
<evidence type="ECO:0000313" key="1">
    <source>
        <dbReference type="EMBL" id="NEB21352.1"/>
    </source>
</evidence>
<feature type="non-terminal residue" evidence="1">
    <location>
        <position position="1"/>
    </location>
</feature>